<dbReference type="EMBL" id="MU150256">
    <property type="protein sequence ID" value="KAF9464107.1"/>
    <property type="molecule type" value="Genomic_DNA"/>
</dbReference>
<evidence type="ECO:0000256" key="2">
    <source>
        <dbReference type="ARBA" id="ARBA00022857"/>
    </source>
</evidence>
<evidence type="ECO:0000256" key="5">
    <source>
        <dbReference type="PIRSR" id="PIRSR000097-2"/>
    </source>
</evidence>
<reference evidence="8" key="1">
    <citation type="submission" date="2020-11" db="EMBL/GenBank/DDBJ databases">
        <authorList>
            <consortium name="DOE Joint Genome Institute"/>
            <person name="Ahrendt S."/>
            <person name="Riley R."/>
            <person name="Andreopoulos W."/>
            <person name="Labutti K."/>
            <person name="Pangilinan J."/>
            <person name="Ruiz-Duenas F.J."/>
            <person name="Barrasa J.M."/>
            <person name="Sanchez-Garcia M."/>
            <person name="Camarero S."/>
            <person name="Miyauchi S."/>
            <person name="Serrano A."/>
            <person name="Linde D."/>
            <person name="Babiker R."/>
            <person name="Drula E."/>
            <person name="Ayuso-Fernandez I."/>
            <person name="Pacheco R."/>
            <person name="Padilla G."/>
            <person name="Ferreira P."/>
            <person name="Barriuso J."/>
            <person name="Kellner H."/>
            <person name="Castanera R."/>
            <person name="Alfaro M."/>
            <person name="Ramirez L."/>
            <person name="Pisabarro A.G."/>
            <person name="Kuo A."/>
            <person name="Tritt A."/>
            <person name="Lipzen A."/>
            <person name="He G."/>
            <person name="Yan M."/>
            <person name="Ng V."/>
            <person name="Cullen D."/>
            <person name="Martin F."/>
            <person name="Rosso M.-N."/>
            <person name="Henrissat B."/>
            <person name="Hibbett D."/>
            <person name="Martinez A.T."/>
            <person name="Grigoriev I.V."/>
        </authorList>
    </citation>
    <scope>NUCLEOTIDE SEQUENCE</scope>
    <source>
        <strain evidence="8">CBS 247.69</strain>
    </source>
</reference>
<dbReference type="PIRSF" id="PIRSF000097">
    <property type="entry name" value="AKR"/>
    <property type="match status" value="1"/>
</dbReference>
<feature type="binding site" evidence="5">
    <location>
        <position position="104"/>
    </location>
    <ligand>
        <name>substrate</name>
    </ligand>
</feature>
<dbReference type="GO" id="GO:0016652">
    <property type="term" value="F:oxidoreductase activity, acting on NAD(P)H as acceptor"/>
    <property type="evidence" value="ECO:0007669"/>
    <property type="project" value="InterPro"/>
</dbReference>
<keyword evidence="9" id="KW-1185">Reference proteome</keyword>
<evidence type="ECO:0000256" key="3">
    <source>
        <dbReference type="ARBA" id="ARBA00023002"/>
    </source>
</evidence>
<dbReference type="Proteomes" id="UP000807353">
    <property type="component" value="Unassembled WGS sequence"/>
</dbReference>
<organism evidence="8 9">
    <name type="scientific">Collybia nuda</name>
    <dbReference type="NCBI Taxonomy" id="64659"/>
    <lineage>
        <taxon>Eukaryota</taxon>
        <taxon>Fungi</taxon>
        <taxon>Dikarya</taxon>
        <taxon>Basidiomycota</taxon>
        <taxon>Agaricomycotina</taxon>
        <taxon>Agaricomycetes</taxon>
        <taxon>Agaricomycetidae</taxon>
        <taxon>Agaricales</taxon>
        <taxon>Tricholomatineae</taxon>
        <taxon>Clitocybaceae</taxon>
        <taxon>Collybia</taxon>
    </lineage>
</organism>
<dbReference type="CDD" id="cd19120">
    <property type="entry name" value="AKR_AKR3C2-3"/>
    <property type="match status" value="1"/>
</dbReference>
<dbReference type="PANTHER" id="PTHR43827:SF3">
    <property type="entry name" value="NADP-DEPENDENT OXIDOREDUCTASE DOMAIN-CONTAINING PROTEIN"/>
    <property type="match status" value="1"/>
</dbReference>
<keyword evidence="2" id="KW-0521">NADP</keyword>
<dbReference type="PRINTS" id="PR00069">
    <property type="entry name" value="ALDKETRDTASE"/>
</dbReference>
<gene>
    <name evidence="8" type="ORF">BDZ94DRAFT_1257017</name>
</gene>
<dbReference type="FunFam" id="3.20.20.100:FF:000002">
    <property type="entry name" value="2,5-diketo-D-gluconic acid reductase A"/>
    <property type="match status" value="1"/>
</dbReference>
<dbReference type="Pfam" id="PF00248">
    <property type="entry name" value="Aldo_ket_red"/>
    <property type="match status" value="1"/>
</dbReference>
<evidence type="ECO:0000256" key="1">
    <source>
        <dbReference type="ARBA" id="ARBA00007905"/>
    </source>
</evidence>
<comment type="similarity">
    <text evidence="1">Belongs to the aldo/keto reductase family.</text>
</comment>
<keyword evidence="3" id="KW-0560">Oxidoreductase</keyword>
<feature type="domain" description="NADP-dependent oxidoreductase" evidence="7">
    <location>
        <begin position="18"/>
        <end position="262"/>
    </location>
</feature>
<comment type="caution">
    <text evidence="8">The sequence shown here is derived from an EMBL/GenBank/DDBJ whole genome shotgun (WGS) entry which is preliminary data.</text>
</comment>
<feature type="active site" description="Proton donor" evidence="4">
    <location>
        <position position="51"/>
    </location>
</feature>
<evidence type="ECO:0000259" key="7">
    <source>
        <dbReference type="Pfam" id="PF00248"/>
    </source>
</evidence>
<feature type="site" description="Lowers pKa of active site Tyr" evidence="6">
    <location>
        <position position="76"/>
    </location>
</feature>
<dbReference type="Gene3D" id="3.20.20.100">
    <property type="entry name" value="NADP-dependent oxidoreductase domain"/>
    <property type="match status" value="1"/>
</dbReference>
<proteinExistence type="inferred from homology"/>
<evidence type="ECO:0000256" key="4">
    <source>
        <dbReference type="PIRSR" id="PIRSR000097-1"/>
    </source>
</evidence>
<sequence>MPFQDVNLNDGNKIPSIAYGTGTTRKDQDATKYVTQALEVGFTHIDTAQIYHNEDSVGVAIQESGLPRSALYITTKYSTDPIRQSIKASLRRLGLDYVDLYLIHHPMFVEPDFEGAWKELEKIKEEGLAKSIGVSSFNLEQLQTIVRFSKIPPAVNQIELHPYNYHKNKPLLEYSAKHGIVIEAFSSLASITKYPGGPVDAPVNAAAKRRGVAPNQIIMAWVRAKGAVIVTTSSSENRLHEYLSAADIDPLTVGEIKAIDEAGARGLPPHRGRF</sequence>
<name>A0A9P6CFL5_9AGAR</name>
<dbReference type="InterPro" id="IPR044494">
    <property type="entry name" value="AKR3C2/3"/>
</dbReference>
<dbReference type="GO" id="GO:0016616">
    <property type="term" value="F:oxidoreductase activity, acting on the CH-OH group of donors, NAD or NADP as acceptor"/>
    <property type="evidence" value="ECO:0007669"/>
    <property type="project" value="UniProtKB-ARBA"/>
</dbReference>
<dbReference type="InterPro" id="IPR036812">
    <property type="entry name" value="NAD(P)_OxRdtase_dom_sf"/>
</dbReference>
<dbReference type="AlphaFoldDB" id="A0A9P6CFL5"/>
<dbReference type="OrthoDB" id="416253at2759"/>
<evidence type="ECO:0000313" key="9">
    <source>
        <dbReference type="Proteomes" id="UP000807353"/>
    </source>
</evidence>
<accession>A0A9P6CFL5</accession>
<dbReference type="SUPFAM" id="SSF51430">
    <property type="entry name" value="NAD(P)-linked oxidoreductase"/>
    <property type="match status" value="1"/>
</dbReference>
<dbReference type="PANTHER" id="PTHR43827">
    <property type="entry name" value="2,5-DIKETO-D-GLUCONIC ACID REDUCTASE"/>
    <property type="match status" value="1"/>
</dbReference>
<evidence type="ECO:0000313" key="8">
    <source>
        <dbReference type="EMBL" id="KAF9464107.1"/>
    </source>
</evidence>
<protein>
    <submittedName>
        <fullName evidence="8">Aldo/keto reductase</fullName>
    </submittedName>
</protein>
<dbReference type="InterPro" id="IPR020471">
    <property type="entry name" value="AKR"/>
</dbReference>
<evidence type="ECO:0000256" key="6">
    <source>
        <dbReference type="PIRSR" id="PIRSR000097-3"/>
    </source>
</evidence>
<dbReference type="InterPro" id="IPR023210">
    <property type="entry name" value="NADP_OxRdtase_dom"/>
</dbReference>